<evidence type="ECO:0000313" key="2">
    <source>
        <dbReference type="Proteomes" id="UP000216215"/>
    </source>
</evidence>
<accession>A0AB36R320</accession>
<proteinExistence type="predicted"/>
<dbReference type="Proteomes" id="UP000216215">
    <property type="component" value="Unassembled WGS sequence"/>
</dbReference>
<dbReference type="AlphaFoldDB" id="A0AB36R320"/>
<dbReference type="EMBL" id="NPKI01000037">
    <property type="protein sequence ID" value="PAP99026.1"/>
    <property type="molecule type" value="Genomic_DNA"/>
</dbReference>
<name>A0AB36R320_9HYPH</name>
<evidence type="ECO:0000313" key="1">
    <source>
        <dbReference type="EMBL" id="PAP99026.1"/>
    </source>
</evidence>
<organism evidence="1 2">
    <name type="scientific">Mesorhizobium mediterraneum</name>
    <dbReference type="NCBI Taxonomy" id="43617"/>
    <lineage>
        <taxon>Bacteria</taxon>
        <taxon>Pseudomonadati</taxon>
        <taxon>Pseudomonadota</taxon>
        <taxon>Alphaproteobacteria</taxon>
        <taxon>Hyphomicrobiales</taxon>
        <taxon>Phyllobacteriaceae</taxon>
        <taxon>Mesorhizobium</taxon>
    </lineage>
</organism>
<gene>
    <name evidence="1" type="ORF">CIT25_27465</name>
</gene>
<comment type="caution">
    <text evidence="1">The sequence shown here is derived from an EMBL/GenBank/DDBJ whole genome shotgun (WGS) entry which is preliminary data.</text>
</comment>
<keyword evidence="2" id="KW-1185">Reference proteome</keyword>
<sequence>MLQLICNPVRVPSERWSRRSDRYPRFDAKKQTGAFGPKAASQQRVFCRQVESLASQKCG</sequence>
<protein>
    <submittedName>
        <fullName evidence="1">Uncharacterized protein</fullName>
    </submittedName>
</protein>
<reference evidence="2" key="1">
    <citation type="submission" date="2017-08" db="EMBL/GenBank/DDBJ databases">
        <title>Mesorhizobium wenxinae sp. nov., a novel rhizobial species isolated from root nodules of chickpea (Cicer arietinum L.).</title>
        <authorList>
            <person name="Zhang J."/>
        </authorList>
    </citation>
    <scope>NUCLEOTIDE SEQUENCE [LARGE SCALE GENOMIC DNA]</scope>
    <source>
        <strain evidence="2">USDA 3392</strain>
    </source>
</reference>